<proteinExistence type="inferred from homology"/>
<evidence type="ECO:0000256" key="1">
    <source>
        <dbReference type="ARBA" id="ARBA00004651"/>
    </source>
</evidence>
<dbReference type="GO" id="GO:0045259">
    <property type="term" value="C:proton-transporting ATP synthase complex"/>
    <property type="evidence" value="ECO:0007669"/>
    <property type="project" value="UniProtKB-KW"/>
</dbReference>
<evidence type="ECO:0000256" key="4">
    <source>
        <dbReference type="ARBA" id="ARBA00022475"/>
    </source>
</evidence>
<dbReference type="HAMAP" id="MF_01396">
    <property type="entry name" value="ATP_synth_c_bact"/>
    <property type="match status" value="1"/>
</dbReference>
<evidence type="ECO:0000256" key="14">
    <source>
        <dbReference type="HAMAP-Rule" id="MF_01396"/>
    </source>
</evidence>
<evidence type="ECO:0000259" key="15">
    <source>
        <dbReference type="Pfam" id="PF00137"/>
    </source>
</evidence>
<keyword evidence="12 14" id="KW-0066">ATP synthesis</keyword>
<dbReference type="RefSeq" id="WP_183328374.1">
    <property type="nucleotide sequence ID" value="NZ_JACHHK010000003.1"/>
</dbReference>
<comment type="function">
    <text evidence="13 14">F(1)F(0) ATP synthase produces ATP from ADP in the presence of a proton or sodium gradient. F-type ATPases consist of two structural domains, F(1) containing the extramembraneous catalytic core and F(0) containing the membrane proton channel, linked together by a central stalk and a peripheral stalk. During catalysis, ATP synthesis in the catalytic domain of F(1) is coupled via a rotary mechanism of the central stalk subunits to proton translocation.</text>
</comment>
<dbReference type="InterPro" id="IPR000454">
    <property type="entry name" value="ATP_synth_F0_csu"/>
</dbReference>
<evidence type="ECO:0000256" key="13">
    <source>
        <dbReference type="ARBA" id="ARBA00025198"/>
    </source>
</evidence>
<dbReference type="InterPro" id="IPR038662">
    <property type="entry name" value="ATP_synth_F0_csu_sf"/>
</dbReference>
<dbReference type="GO" id="GO:0008289">
    <property type="term" value="F:lipid binding"/>
    <property type="evidence" value="ECO:0007669"/>
    <property type="project" value="UniProtKB-KW"/>
</dbReference>
<evidence type="ECO:0000256" key="12">
    <source>
        <dbReference type="ARBA" id="ARBA00023310"/>
    </source>
</evidence>
<keyword evidence="8 14" id="KW-1133">Transmembrane helix</keyword>
<keyword evidence="10 14" id="KW-0446">Lipid-binding</keyword>
<dbReference type="GO" id="GO:0033177">
    <property type="term" value="C:proton-transporting two-sector ATPase complex, proton-transporting domain"/>
    <property type="evidence" value="ECO:0007669"/>
    <property type="project" value="InterPro"/>
</dbReference>
<protein>
    <recommendedName>
        <fullName evidence="14">ATP synthase subunit c</fullName>
    </recommendedName>
    <alternativeName>
        <fullName evidence="14">ATP synthase F(0) sector subunit c</fullName>
    </alternativeName>
    <alternativeName>
        <fullName evidence="14">F-type ATPase subunit c</fullName>
        <shortName evidence="14">F-ATPase subunit c</shortName>
    </alternativeName>
    <alternativeName>
        <fullName evidence="14">Lipid-binding protein</fullName>
    </alternativeName>
</protein>
<evidence type="ECO:0000313" key="16">
    <source>
        <dbReference type="EMBL" id="MBB5183100.1"/>
    </source>
</evidence>
<feature type="transmembrane region" description="Helical" evidence="14">
    <location>
        <begin position="50"/>
        <end position="72"/>
    </location>
</feature>
<evidence type="ECO:0000256" key="8">
    <source>
        <dbReference type="ARBA" id="ARBA00022989"/>
    </source>
</evidence>
<comment type="subcellular location">
    <subcellularLocation>
        <location evidence="1 14">Cell membrane</location>
        <topology evidence="1 14">Multi-pass membrane protein</topology>
    </subcellularLocation>
</comment>
<keyword evidence="17" id="KW-1185">Reference proteome</keyword>
<organism evidence="16 17">
    <name type="scientific">Catenisphaera adipataccumulans</name>
    <dbReference type="NCBI Taxonomy" id="700500"/>
    <lineage>
        <taxon>Bacteria</taxon>
        <taxon>Bacillati</taxon>
        <taxon>Bacillota</taxon>
        <taxon>Erysipelotrichia</taxon>
        <taxon>Erysipelotrichales</taxon>
        <taxon>Erysipelotrichaceae</taxon>
        <taxon>Catenisphaera</taxon>
    </lineage>
</organism>
<dbReference type="Gene3D" id="1.20.20.10">
    <property type="entry name" value="F1F0 ATP synthase subunit C"/>
    <property type="match status" value="1"/>
</dbReference>
<dbReference type="EMBL" id="JACHHK010000003">
    <property type="protein sequence ID" value="MBB5183100.1"/>
    <property type="molecule type" value="Genomic_DNA"/>
</dbReference>
<keyword evidence="11 14" id="KW-0472">Membrane</keyword>
<dbReference type="NCBIfam" id="TIGR01260">
    <property type="entry name" value="ATP_synt_c"/>
    <property type="match status" value="1"/>
</dbReference>
<dbReference type="PANTHER" id="PTHR10031">
    <property type="entry name" value="ATP SYNTHASE LIPID-BINDING PROTEIN, MITOCHONDRIAL"/>
    <property type="match status" value="1"/>
</dbReference>
<comment type="caution">
    <text evidence="14">Lacks conserved residue(s) required for the propagation of feature annotation.</text>
</comment>
<dbReference type="GO" id="GO:0005886">
    <property type="term" value="C:plasma membrane"/>
    <property type="evidence" value="ECO:0007669"/>
    <property type="project" value="UniProtKB-SubCell"/>
</dbReference>
<dbReference type="Pfam" id="PF00137">
    <property type="entry name" value="ATP-synt_C"/>
    <property type="match status" value="1"/>
</dbReference>
<accession>A0A7W8FWY6</accession>
<evidence type="ECO:0000256" key="5">
    <source>
        <dbReference type="ARBA" id="ARBA00022547"/>
    </source>
</evidence>
<evidence type="ECO:0000256" key="11">
    <source>
        <dbReference type="ARBA" id="ARBA00023136"/>
    </source>
</evidence>
<keyword evidence="5 14" id="KW-0138">CF(0)</keyword>
<dbReference type="GO" id="GO:0046933">
    <property type="term" value="F:proton-transporting ATP synthase activity, rotational mechanism"/>
    <property type="evidence" value="ECO:0007669"/>
    <property type="project" value="UniProtKB-UniRule"/>
</dbReference>
<reference evidence="16 17" key="1">
    <citation type="submission" date="2020-08" db="EMBL/GenBank/DDBJ databases">
        <title>Genomic Encyclopedia of Type Strains, Phase IV (KMG-IV): sequencing the most valuable type-strain genomes for metagenomic binning, comparative biology and taxonomic classification.</title>
        <authorList>
            <person name="Goeker M."/>
        </authorList>
    </citation>
    <scope>NUCLEOTIDE SEQUENCE [LARGE SCALE GENOMIC DNA]</scope>
    <source>
        <strain evidence="16 17">DSM 25799</strain>
    </source>
</reference>
<comment type="similarity">
    <text evidence="2 14">Belongs to the ATPase C chain family.</text>
</comment>
<dbReference type="InterPro" id="IPR002379">
    <property type="entry name" value="ATPase_proteolipid_c-like_dom"/>
</dbReference>
<evidence type="ECO:0000256" key="2">
    <source>
        <dbReference type="ARBA" id="ARBA00006704"/>
    </source>
</evidence>
<dbReference type="InterPro" id="IPR035921">
    <property type="entry name" value="F/V-ATP_Csub_sf"/>
</dbReference>
<feature type="site" description="Reversibly protonated during proton transport" evidence="14">
    <location>
        <position position="55"/>
    </location>
</feature>
<comment type="function">
    <text evidence="14">Key component of the F(0) channel; it plays a direct role in translocation across the membrane. A homomeric c-ring of between 10-14 subunits forms the central stalk rotor element with the F(1) delta and epsilon subunits.</text>
</comment>
<evidence type="ECO:0000256" key="6">
    <source>
        <dbReference type="ARBA" id="ARBA00022692"/>
    </source>
</evidence>
<evidence type="ECO:0000256" key="7">
    <source>
        <dbReference type="ARBA" id="ARBA00022781"/>
    </source>
</evidence>
<dbReference type="Proteomes" id="UP000539953">
    <property type="component" value="Unassembled WGS sequence"/>
</dbReference>
<keyword evidence="6 14" id="KW-0812">Transmembrane</keyword>
<dbReference type="PANTHER" id="PTHR10031:SF0">
    <property type="entry name" value="ATPASE PROTEIN 9"/>
    <property type="match status" value="1"/>
</dbReference>
<dbReference type="AlphaFoldDB" id="A0A7W8FWY6"/>
<evidence type="ECO:0000256" key="10">
    <source>
        <dbReference type="ARBA" id="ARBA00023121"/>
    </source>
</evidence>
<name>A0A7W8FWY6_9FIRM</name>
<keyword evidence="4 14" id="KW-1003">Cell membrane</keyword>
<comment type="caution">
    <text evidence="16">The sequence shown here is derived from an EMBL/GenBank/DDBJ whole genome shotgun (WGS) entry which is preliminary data.</text>
</comment>
<dbReference type="PRINTS" id="PR00124">
    <property type="entry name" value="ATPASEC"/>
</dbReference>
<dbReference type="FunFam" id="1.20.20.10:FF:000002">
    <property type="entry name" value="ATP synthase subunit c"/>
    <property type="match status" value="1"/>
</dbReference>
<evidence type="ECO:0000256" key="3">
    <source>
        <dbReference type="ARBA" id="ARBA00022448"/>
    </source>
</evidence>
<dbReference type="SUPFAM" id="SSF81333">
    <property type="entry name" value="F1F0 ATP synthase subunit C"/>
    <property type="match status" value="1"/>
</dbReference>
<keyword evidence="3 14" id="KW-0813">Transport</keyword>
<evidence type="ECO:0000313" key="17">
    <source>
        <dbReference type="Proteomes" id="UP000539953"/>
    </source>
</evidence>
<keyword evidence="9 14" id="KW-0406">Ion transport</keyword>
<feature type="domain" description="V-ATPase proteolipid subunit C-like" evidence="15">
    <location>
        <begin position="6"/>
        <end position="68"/>
    </location>
</feature>
<evidence type="ECO:0000256" key="9">
    <source>
        <dbReference type="ARBA" id="ARBA00023065"/>
    </source>
</evidence>
<keyword evidence="7 14" id="KW-0375">Hydrogen ion transport</keyword>
<dbReference type="InterPro" id="IPR005953">
    <property type="entry name" value="ATP_synth_csu_bac/chlpt"/>
</dbReference>
<sequence length="74" mass="7244">MSSTALGVGIAALACVGAGIGIGIATSSAVKAIAQQPEADGKIMRNLLLGSALAEATAIYGFVLGLLIIFILGK</sequence>
<gene>
    <name evidence="14" type="primary">atpE</name>
    <name evidence="16" type="ORF">HNQ47_001120</name>
</gene>